<dbReference type="SMART" id="SM00220">
    <property type="entry name" value="S_TKc"/>
    <property type="match status" value="1"/>
</dbReference>
<organism evidence="18 19">
    <name type="scientific">Geodia barretti</name>
    <name type="common">Barrett's horny sponge</name>
    <dbReference type="NCBI Taxonomy" id="519541"/>
    <lineage>
        <taxon>Eukaryota</taxon>
        <taxon>Metazoa</taxon>
        <taxon>Porifera</taxon>
        <taxon>Demospongiae</taxon>
        <taxon>Heteroscleromorpha</taxon>
        <taxon>Tetractinellida</taxon>
        <taxon>Astrophorina</taxon>
        <taxon>Geodiidae</taxon>
        <taxon>Geodia</taxon>
    </lineage>
</organism>
<evidence type="ECO:0000313" key="19">
    <source>
        <dbReference type="Proteomes" id="UP001174909"/>
    </source>
</evidence>
<gene>
    <name evidence="18" type="ORF">GBAR_LOCUS19681</name>
</gene>
<evidence type="ECO:0000256" key="6">
    <source>
        <dbReference type="ARBA" id="ARBA00022723"/>
    </source>
</evidence>
<keyword evidence="7 14" id="KW-0547">Nucleotide-binding</keyword>
<evidence type="ECO:0000259" key="17">
    <source>
        <dbReference type="PROSITE" id="PS50011"/>
    </source>
</evidence>
<keyword evidence="11" id="KW-0460">Magnesium</keyword>
<dbReference type="SUPFAM" id="SSF56112">
    <property type="entry name" value="Protein kinase-like (PK-like)"/>
    <property type="match status" value="1"/>
</dbReference>
<evidence type="ECO:0000256" key="8">
    <source>
        <dbReference type="ARBA" id="ARBA00022777"/>
    </source>
</evidence>
<dbReference type="PROSITE" id="PS00107">
    <property type="entry name" value="PROTEIN_KINASE_ATP"/>
    <property type="match status" value="1"/>
</dbReference>
<feature type="compositionally biased region" description="Low complexity" evidence="16">
    <location>
        <begin position="8"/>
        <end position="18"/>
    </location>
</feature>
<evidence type="ECO:0000256" key="7">
    <source>
        <dbReference type="ARBA" id="ARBA00022741"/>
    </source>
</evidence>
<accession>A0AA35SSX6</accession>
<dbReference type="GO" id="GO:0030154">
    <property type="term" value="P:cell differentiation"/>
    <property type="evidence" value="ECO:0007669"/>
    <property type="project" value="UniProtKB-KW"/>
</dbReference>
<dbReference type="Proteomes" id="UP001174909">
    <property type="component" value="Unassembled WGS sequence"/>
</dbReference>
<sequence length="249" mass="27977">MSSAGYNSSRGQRLASSSSDDHQSLVPYCFRNSVTSPEQLHYSIGKTIGSGTYAKVKAAWSPYERKMIAIKILEKRGASQEVLDKFLPREMAVVRRLNHPSVLRVFHVVETPREVYFMLEMAENGDLLDYINWRRFLPEPEARYVLRGVAAGVSHCHSKNIVHRDLKCENIMITREMRVKIGDFGFSRLVGRGESPVTTPCGSYSYAAPELLSSRPGDTYDGKKSDIWSINSTAKHRFGACKLLSIVAI</sequence>
<evidence type="ECO:0000256" key="16">
    <source>
        <dbReference type="SAM" id="MobiDB-lite"/>
    </source>
</evidence>
<dbReference type="GO" id="GO:0005737">
    <property type="term" value="C:cytoplasm"/>
    <property type="evidence" value="ECO:0007669"/>
    <property type="project" value="TreeGrafter"/>
</dbReference>
<dbReference type="Gene3D" id="1.10.510.10">
    <property type="entry name" value="Transferase(Phosphotransferase) domain 1"/>
    <property type="match status" value="1"/>
</dbReference>
<feature type="region of interest" description="Disordered" evidence="16">
    <location>
        <begin position="1"/>
        <end position="22"/>
    </location>
</feature>
<keyword evidence="12" id="KW-0832">Ubl conjugation</keyword>
<comment type="caution">
    <text evidence="18">The sequence shown here is derived from an EMBL/GenBank/DDBJ whole genome shotgun (WGS) entry which is preliminary data.</text>
</comment>
<dbReference type="EMBL" id="CASHTH010002768">
    <property type="protein sequence ID" value="CAI8035059.1"/>
    <property type="molecule type" value="Genomic_DNA"/>
</dbReference>
<dbReference type="FunFam" id="3.30.200.20:FF:000042">
    <property type="entry name" value="Aurora kinase A"/>
    <property type="match status" value="1"/>
</dbReference>
<proteinExistence type="inferred from homology"/>
<evidence type="ECO:0000256" key="9">
    <source>
        <dbReference type="ARBA" id="ARBA00022782"/>
    </source>
</evidence>
<evidence type="ECO:0000256" key="3">
    <source>
        <dbReference type="ARBA" id="ARBA00022527"/>
    </source>
</evidence>
<protein>
    <submittedName>
        <fullName evidence="18">Testis-specific serine/threonine-protein kinase 3</fullName>
    </submittedName>
</protein>
<evidence type="ECO:0000256" key="13">
    <source>
        <dbReference type="ARBA" id="ARBA00022871"/>
    </source>
</evidence>
<keyword evidence="19" id="KW-1185">Reference proteome</keyword>
<dbReference type="InterPro" id="IPR011009">
    <property type="entry name" value="Kinase-like_dom_sf"/>
</dbReference>
<evidence type="ECO:0000256" key="11">
    <source>
        <dbReference type="ARBA" id="ARBA00022842"/>
    </source>
</evidence>
<keyword evidence="6" id="KW-0479">Metal-binding</keyword>
<keyword evidence="4" id="KW-0597">Phosphoprotein</keyword>
<keyword evidence="10 14" id="KW-0067">ATP-binding</keyword>
<name>A0AA35SSX6_GEOBA</name>
<keyword evidence="5" id="KW-0808">Transferase</keyword>
<evidence type="ECO:0000256" key="15">
    <source>
        <dbReference type="RuleBase" id="RU000304"/>
    </source>
</evidence>
<keyword evidence="8 18" id="KW-0418">Kinase</keyword>
<dbReference type="Pfam" id="PF00069">
    <property type="entry name" value="Pkinase"/>
    <property type="match status" value="1"/>
</dbReference>
<dbReference type="PROSITE" id="PS50011">
    <property type="entry name" value="PROTEIN_KINASE_DOM"/>
    <property type="match status" value="1"/>
</dbReference>
<feature type="binding site" evidence="14">
    <location>
        <position position="71"/>
    </location>
    <ligand>
        <name>ATP</name>
        <dbReference type="ChEBI" id="CHEBI:30616"/>
    </ligand>
</feature>
<dbReference type="AlphaFoldDB" id="A0AA35SSX6"/>
<keyword evidence="13" id="KW-0744">Spermatogenesis</keyword>
<dbReference type="PANTHER" id="PTHR24346">
    <property type="entry name" value="MAP/MICROTUBULE AFFINITY-REGULATING KINASE"/>
    <property type="match status" value="1"/>
</dbReference>
<dbReference type="GO" id="GO:0050321">
    <property type="term" value="F:tau-protein kinase activity"/>
    <property type="evidence" value="ECO:0007669"/>
    <property type="project" value="TreeGrafter"/>
</dbReference>
<dbReference type="GO" id="GO:0000287">
    <property type="term" value="F:magnesium ion binding"/>
    <property type="evidence" value="ECO:0007669"/>
    <property type="project" value="UniProtKB-ARBA"/>
</dbReference>
<dbReference type="FunFam" id="1.10.510.10:FF:000571">
    <property type="entry name" value="Maternal embryonic leucine zipper kinase"/>
    <property type="match status" value="1"/>
</dbReference>
<dbReference type="GO" id="GO:0007283">
    <property type="term" value="P:spermatogenesis"/>
    <property type="evidence" value="ECO:0007669"/>
    <property type="project" value="UniProtKB-KW"/>
</dbReference>
<dbReference type="GO" id="GO:0005524">
    <property type="term" value="F:ATP binding"/>
    <property type="evidence" value="ECO:0007669"/>
    <property type="project" value="UniProtKB-UniRule"/>
</dbReference>
<comment type="similarity">
    <text evidence="15">Belongs to the protein kinase superfamily.</text>
</comment>
<dbReference type="InterPro" id="IPR017441">
    <property type="entry name" value="Protein_kinase_ATP_BS"/>
</dbReference>
<evidence type="ECO:0000256" key="4">
    <source>
        <dbReference type="ARBA" id="ARBA00022553"/>
    </source>
</evidence>
<dbReference type="GO" id="GO:0000226">
    <property type="term" value="P:microtubule cytoskeleton organization"/>
    <property type="evidence" value="ECO:0007669"/>
    <property type="project" value="TreeGrafter"/>
</dbReference>
<dbReference type="InterPro" id="IPR000719">
    <property type="entry name" value="Prot_kinase_dom"/>
</dbReference>
<keyword evidence="2" id="KW-0217">Developmental protein</keyword>
<comment type="cofactor">
    <cofactor evidence="1">
        <name>Mg(2+)</name>
        <dbReference type="ChEBI" id="CHEBI:18420"/>
    </cofactor>
</comment>
<evidence type="ECO:0000256" key="5">
    <source>
        <dbReference type="ARBA" id="ARBA00022679"/>
    </source>
</evidence>
<dbReference type="PANTHER" id="PTHR24346:SF102">
    <property type="entry name" value="TESTIS-SPECIFIC SERINE_THREONINE-PROTEIN KINASE 1"/>
    <property type="match status" value="1"/>
</dbReference>
<dbReference type="PROSITE" id="PS00108">
    <property type="entry name" value="PROTEIN_KINASE_ST"/>
    <property type="match status" value="1"/>
</dbReference>
<reference evidence="18" key="1">
    <citation type="submission" date="2023-03" db="EMBL/GenBank/DDBJ databases">
        <authorList>
            <person name="Steffen K."/>
            <person name="Cardenas P."/>
        </authorList>
    </citation>
    <scope>NUCLEOTIDE SEQUENCE</scope>
</reference>
<evidence type="ECO:0000256" key="14">
    <source>
        <dbReference type="PROSITE-ProRule" id="PRU10141"/>
    </source>
</evidence>
<evidence type="ECO:0000256" key="1">
    <source>
        <dbReference type="ARBA" id="ARBA00001946"/>
    </source>
</evidence>
<feature type="domain" description="Protein kinase" evidence="17">
    <location>
        <begin position="42"/>
        <end position="249"/>
    </location>
</feature>
<keyword evidence="9" id="KW-0221">Differentiation</keyword>
<evidence type="ECO:0000313" key="18">
    <source>
        <dbReference type="EMBL" id="CAI8035059.1"/>
    </source>
</evidence>
<dbReference type="GO" id="GO:0035556">
    <property type="term" value="P:intracellular signal transduction"/>
    <property type="evidence" value="ECO:0007669"/>
    <property type="project" value="TreeGrafter"/>
</dbReference>
<evidence type="ECO:0000256" key="2">
    <source>
        <dbReference type="ARBA" id="ARBA00022473"/>
    </source>
</evidence>
<dbReference type="InterPro" id="IPR008271">
    <property type="entry name" value="Ser/Thr_kinase_AS"/>
</dbReference>
<keyword evidence="3 15" id="KW-0723">Serine/threonine-protein kinase</keyword>
<evidence type="ECO:0000256" key="10">
    <source>
        <dbReference type="ARBA" id="ARBA00022840"/>
    </source>
</evidence>
<evidence type="ECO:0000256" key="12">
    <source>
        <dbReference type="ARBA" id="ARBA00022843"/>
    </source>
</evidence>